<name>A0AAD3TRG7_9TREE</name>
<reference evidence="11" key="2">
    <citation type="submission" date="2023-06" db="EMBL/GenBank/DDBJ databases">
        <authorList>
            <person name="Kobayashi Y."/>
            <person name="Kayamori A."/>
            <person name="Aoki K."/>
            <person name="Shiwa Y."/>
            <person name="Fujita N."/>
            <person name="Sugita T."/>
            <person name="Iwasaki W."/>
            <person name="Tanaka N."/>
            <person name="Takashima M."/>
        </authorList>
    </citation>
    <scope>NUCLEOTIDE SEQUENCE</scope>
    <source>
        <strain evidence="11">HIS016</strain>
    </source>
</reference>
<dbReference type="InterPro" id="IPR057644">
    <property type="entry name" value="Beta-prop_WDR75_2nd"/>
</dbReference>
<keyword evidence="6" id="KW-0804">Transcription</keyword>
<comment type="subcellular location">
    <subcellularLocation>
        <location evidence="1">Nucleus</location>
        <location evidence="1">Nucleolus</location>
    </subcellularLocation>
</comment>
<dbReference type="Pfam" id="PF23769">
    <property type="entry name" value="Beta-prop_WDR75_2nd"/>
    <property type="match status" value="1"/>
</dbReference>
<evidence type="ECO:0000256" key="7">
    <source>
        <dbReference type="ARBA" id="ARBA00023242"/>
    </source>
</evidence>
<dbReference type="PANTHER" id="PTHR44215:SF1">
    <property type="entry name" value="WD REPEAT-CONTAINING PROTEIN 75"/>
    <property type="match status" value="1"/>
</dbReference>
<feature type="repeat" description="WD" evidence="8">
    <location>
        <begin position="108"/>
        <end position="150"/>
    </location>
</feature>
<dbReference type="PANTHER" id="PTHR44215">
    <property type="entry name" value="WD REPEAT-CONTAINING PROTEIN 75"/>
    <property type="match status" value="1"/>
</dbReference>
<dbReference type="GO" id="GO:0045943">
    <property type="term" value="P:positive regulation of transcription by RNA polymerase I"/>
    <property type="evidence" value="ECO:0007669"/>
    <property type="project" value="InterPro"/>
</dbReference>
<feature type="compositionally biased region" description="Basic residues" evidence="9">
    <location>
        <begin position="916"/>
        <end position="928"/>
    </location>
</feature>
<feature type="region of interest" description="Disordered" evidence="9">
    <location>
        <begin position="1"/>
        <end position="55"/>
    </location>
</feature>
<feature type="compositionally biased region" description="Basic and acidic residues" evidence="9">
    <location>
        <begin position="21"/>
        <end position="30"/>
    </location>
</feature>
<keyword evidence="5" id="KW-0677">Repeat</keyword>
<gene>
    <name evidence="11" type="primary">NAN1</name>
    <name evidence="11" type="ORF">CspeluHIS016_0204500</name>
</gene>
<dbReference type="AlphaFoldDB" id="A0AAD3TRG7"/>
<dbReference type="GO" id="GO:0032040">
    <property type="term" value="C:small-subunit processome"/>
    <property type="evidence" value="ECO:0007669"/>
    <property type="project" value="InterPro"/>
</dbReference>
<dbReference type="PROSITE" id="PS50294">
    <property type="entry name" value="WD_REPEATS_REGION"/>
    <property type="match status" value="1"/>
</dbReference>
<dbReference type="PROSITE" id="PS50082">
    <property type="entry name" value="WD_REPEATS_2"/>
    <property type="match status" value="2"/>
</dbReference>
<keyword evidence="2" id="KW-0690">Ribosome biogenesis</keyword>
<feature type="repeat" description="WD" evidence="8">
    <location>
        <begin position="339"/>
        <end position="380"/>
    </location>
</feature>
<feature type="region of interest" description="Disordered" evidence="9">
    <location>
        <begin position="916"/>
        <end position="980"/>
    </location>
</feature>
<evidence type="ECO:0000313" key="11">
    <source>
        <dbReference type="EMBL" id="GMK55394.1"/>
    </source>
</evidence>
<dbReference type="InterPro" id="IPR053826">
    <property type="entry name" value="WDR75"/>
</dbReference>
<feature type="compositionally biased region" description="Basic residues" evidence="9">
    <location>
        <begin position="968"/>
        <end position="980"/>
    </location>
</feature>
<evidence type="ECO:0000256" key="9">
    <source>
        <dbReference type="SAM" id="MobiDB-lite"/>
    </source>
</evidence>
<feature type="domain" description="WD repeat-containing protein 75 second beta-propeller" evidence="10">
    <location>
        <begin position="445"/>
        <end position="697"/>
    </location>
</feature>
<dbReference type="SUPFAM" id="SSF63829">
    <property type="entry name" value="Calcium-dependent phosphotriesterase"/>
    <property type="match status" value="1"/>
</dbReference>
<keyword evidence="7" id="KW-0539">Nucleus</keyword>
<reference evidence="11" key="1">
    <citation type="journal article" date="2023" name="BMC Genomics">
        <title>Chromosome-level genome assemblies of Cutaneotrichosporon spp. (Trichosporonales, Basidiomycota) reveal imbalanced evolution between nucleotide sequences and chromosome synteny.</title>
        <authorList>
            <person name="Kobayashi Y."/>
            <person name="Kayamori A."/>
            <person name="Aoki K."/>
            <person name="Shiwa Y."/>
            <person name="Matsutani M."/>
            <person name="Fujita N."/>
            <person name="Sugita T."/>
            <person name="Iwasaki W."/>
            <person name="Tanaka N."/>
            <person name="Takashima M."/>
        </authorList>
    </citation>
    <scope>NUCLEOTIDE SEQUENCE</scope>
    <source>
        <strain evidence="11">HIS016</strain>
    </source>
</reference>
<evidence type="ECO:0000256" key="5">
    <source>
        <dbReference type="ARBA" id="ARBA00022737"/>
    </source>
</evidence>
<dbReference type="GO" id="GO:0003723">
    <property type="term" value="F:RNA binding"/>
    <property type="evidence" value="ECO:0007669"/>
    <property type="project" value="InterPro"/>
</dbReference>
<evidence type="ECO:0000256" key="3">
    <source>
        <dbReference type="ARBA" id="ARBA00022552"/>
    </source>
</evidence>
<evidence type="ECO:0000259" key="10">
    <source>
        <dbReference type="Pfam" id="PF23769"/>
    </source>
</evidence>
<organism evidence="11 12">
    <name type="scientific">Cutaneotrichosporon spelunceum</name>
    <dbReference type="NCBI Taxonomy" id="1672016"/>
    <lineage>
        <taxon>Eukaryota</taxon>
        <taxon>Fungi</taxon>
        <taxon>Dikarya</taxon>
        <taxon>Basidiomycota</taxon>
        <taxon>Agaricomycotina</taxon>
        <taxon>Tremellomycetes</taxon>
        <taxon>Trichosporonales</taxon>
        <taxon>Trichosporonaceae</taxon>
        <taxon>Cutaneotrichosporon</taxon>
    </lineage>
</organism>
<evidence type="ECO:0000256" key="4">
    <source>
        <dbReference type="ARBA" id="ARBA00022574"/>
    </source>
</evidence>
<dbReference type="GO" id="GO:2000234">
    <property type="term" value="P:positive regulation of rRNA processing"/>
    <property type="evidence" value="ECO:0007669"/>
    <property type="project" value="TreeGrafter"/>
</dbReference>
<sequence length="980" mass="105615">MAEPLILPTQKSATRKRREAKGKERERAREQVAAASGSAPGPSKPKPKREPTESWDCIPIARSEVSSVPPVWSKDGRFYFTAAGTSVFVYSSTAPHFERLSTLSSTDPDGHRKPITALLVHPTNALQIITASDDGTVKVWDWVEGRLVRTIVAAEKGHVKQICLGELNGVWWIYANLSTMKSKSGKRSNTDPTNLSHKVVRIPLAGQAKDEDTTSLVHQFGKLRAPPSAIFLSPRSNYLVALAGTKAYVYRLPKDEGPDGVWKPNCVKFVSDEIFTCGAFAPDRRLRSGAEQEEWFATGDAKGVIRLWHGLGAAFRQLDAGAGQAQQNDNEKRLPTTSLHWHAHAVAALAFTSAGAQILSVGEESVLVQWHLASGKREYIPRLGGRPILSVAVRPGARGVEEEFWMGFADGAMMRVGAASGAVSAVGTSVRLDPLQPTSKRAYPLAVHPASKALVVPSSHPSTLQFIDPMESRVLFDLEVAPSNRVSRRDEKELEPVAVEMVAFSAVRDGRSEWMATVEGRAANEVEGGGLVKTLKFWRWNGDRYVINTQYPRPHGTEDLTALAFGATGGEPFAITTATNGTVKLWHVRQAKKSEQGKASSKKPVVAELYWSLRSTFGYRSLPVHAAGFSPDGSLIVLVHGPLITLWDAATNVFVRALEAPIDARMLAFAGPEGRYIVVAASTGVAVWDVLSCELVATLPTQAADMLVGLRSGILAARAVPPTKGGGQAKTEVTIMAPNGSGSRTVTLAVLISALADLSSTAVHLVGIAQSGEIYRFGELQKAAAPAKCTITPEAPRRATSIWQEMFGRDAFLDELAPPPEKETGAVSALQRAAAGRPEAVFDGASHTLPPVKMLFDAFMDELLAPRAEEPAEGMEVDEEEVITLEASVAPDAVRSVTDREVEELEVFFRQLKAGVKPKPKPLPKVGKKPNGLPNGNAIRAVSTPVKKPKSKSMPATPDTPELIDGKRSKKRKAPRHSGL</sequence>
<dbReference type="Proteomes" id="UP001222932">
    <property type="component" value="Unassembled WGS sequence"/>
</dbReference>
<feature type="compositionally biased region" description="Low complexity" evidence="9">
    <location>
        <begin position="31"/>
        <end position="41"/>
    </location>
</feature>
<dbReference type="SUPFAM" id="SSF50978">
    <property type="entry name" value="WD40 repeat-like"/>
    <property type="match status" value="1"/>
</dbReference>
<dbReference type="InterPro" id="IPR036322">
    <property type="entry name" value="WD40_repeat_dom_sf"/>
</dbReference>
<dbReference type="EMBL" id="BTCM01000002">
    <property type="protein sequence ID" value="GMK55394.1"/>
    <property type="molecule type" value="Genomic_DNA"/>
</dbReference>
<comment type="caution">
    <text evidence="11">The sequence shown here is derived from an EMBL/GenBank/DDBJ whole genome shotgun (WGS) entry which is preliminary data.</text>
</comment>
<dbReference type="InterPro" id="IPR015943">
    <property type="entry name" value="WD40/YVTN_repeat-like_dom_sf"/>
</dbReference>
<evidence type="ECO:0000256" key="1">
    <source>
        <dbReference type="ARBA" id="ARBA00004604"/>
    </source>
</evidence>
<keyword evidence="3" id="KW-0698">rRNA processing</keyword>
<protein>
    <recommendedName>
        <fullName evidence="10">WD repeat-containing protein 75 second beta-propeller domain-containing protein</fullName>
    </recommendedName>
</protein>
<dbReference type="InterPro" id="IPR001680">
    <property type="entry name" value="WD40_rpt"/>
</dbReference>
<dbReference type="Pfam" id="PF23869">
    <property type="entry name" value="Beta-prop_WDR75_1st"/>
    <property type="match status" value="1"/>
</dbReference>
<dbReference type="SMART" id="SM00320">
    <property type="entry name" value="WD40"/>
    <property type="match status" value="6"/>
</dbReference>
<dbReference type="GO" id="GO:0006364">
    <property type="term" value="P:rRNA processing"/>
    <property type="evidence" value="ECO:0007669"/>
    <property type="project" value="UniProtKB-KW"/>
</dbReference>
<accession>A0AAD3TRG7</accession>
<dbReference type="Gene3D" id="2.130.10.10">
    <property type="entry name" value="YVTN repeat-like/Quinoprotein amine dehydrogenase"/>
    <property type="match status" value="3"/>
</dbReference>
<evidence type="ECO:0000313" key="12">
    <source>
        <dbReference type="Proteomes" id="UP001222932"/>
    </source>
</evidence>
<keyword evidence="4 8" id="KW-0853">WD repeat</keyword>
<evidence type="ECO:0000256" key="2">
    <source>
        <dbReference type="ARBA" id="ARBA00022517"/>
    </source>
</evidence>
<evidence type="ECO:0000256" key="8">
    <source>
        <dbReference type="PROSITE-ProRule" id="PRU00221"/>
    </source>
</evidence>
<feature type="compositionally biased region" description="Low complexity" evidence="9">
    <location>
        <begin position="929"/>
        <end position="946"/>
    </location>
</feature>
<evidence type="ECO:0000256" key="6">
    <source>
        <dbReference type="ARBA" id="ARBA00023163"/>
    </source>
</evidence>
<keyword evidence="12" id="KW-1185">Reference proteome</keyword>
<proteinExistence type="predicted"/>